<dbReference type="InParanoid" id="A0A1Y2DXR0"/>
<evidence type="ECO:0000313" key="3">
    <source>
        <dbReference type="Proteomes" id="UP000193689"/>
    </source>
</evidence>
<dbReference type="Proteomes" id="UP000193689">
    <property type="component" value="Unassembled WGS sequence"/>
</dbReference>
<reference evidence="2 3" key="1">
    <citation type="submission" date="2016-07" db="EMBL/GenBank/DDBJ databases">
        <title>Pervasive Adenine N6-methylation of Active Genes in Fungi.</title>
        <authorList>
            <consortium name="DOE Joint Genome Institute"/>
            <person name="Mondo S.J."/>
            <person name="Dannebaum R.O."/>
            <person name="Kuo R.C."/>
            <person name="Labutti K."/>
            <person name="Haridas S."/>
            <person name="Kuo A."/>
            <person name="Salamov A."/>
            <person name="Ahrendt S.R."/>
            <person name="Lipzen A."/>
            <person name="Sullivan W."/>
            <person name="Andreopoulos W.B."/>
            <person name="Clum A."/>
            <person name="Lindquist E."/>
            <person name="Daum C."/>
            <person name="Ramamoorthy G.K."/>
            <person name="Gryganskyi A."/>
            <person name="Culley D."/>
            <person name="Magnuson J.K."/>
            <person name="James T.Y."/>
            <person name="O'Malley M.A."/>
            <person name="Stajich J.E."/>
            <person name="Spatafora J.W."/>
            <person name="Visel A."/>
            <person name="Grigoriev I.V."/>
        </authorList>
    </citation>
    <scope>NUCLEOTIDE SEQUENCE [LARGE SCALE GENOMIC DNA]</scope>
    <source>
        <strain evidence="2 3">CBS 129021</strain>
    </source>
</reference>
<organism evidence="2 3">
    <name type="scientific">Pseudomassariella vexata</name>
    <dbReference type="NCBI Taxonomy" id="1141098"/>
    <lineage>
        <taxon>Eukaryota</taxon>
        <taxon>Fungi</taxon>
        <taxon>Dikarya</taxon>
        <taxon>Ascomycota</taxon>
        <taxon>Pezizomycotina</taxon>
        <taxon>Sordariomycetes</taxon>
        <taxon>Xylariomycetidae</taxon>
        <taxon>Amphisphaeriales</taxon>
        <taxon>Pseudomassariaceae</taxon>
        <taxon>Pseudomassariella</taxon>
    </lineage>
</organism>
<feature type="coiled-coil region" evidence="1">
    <location>
        <begin position="171"/>
        <end position="214"/>
    </location>
</feature>
<keyword evidence="1" id="KW-0175">Coiled coil</keyword>
<evidence type="ECO:0000313" key="2">
    <source>
        <dbReference type="EMBL" id="ORY63904.1"/>
    </source>
</evidence>
<keyword evidence="3" id="KW-1185">Reference proteome</keyword>
<dbReference type="GeneID" id="63780041"/>
<name>A0A1Y2DXR0_9PEZI</name>
<proteinExistence type="predicted"/>
<dbReference type="EMBL" id="MCFJ01000007">
    <property type="protein sequence ID" value="ORY63904.1"/>
    <property type="molecule type" value="Genomic_DNA"/>
</dbReference>
<dbReference type="RefSeq" id="XP_040715318.1">
    <property type="nucleotide sequence ID" value="XM_040863829.1"/>
</dbReference>
<sequence length="276" mass="31673">MTSPMPTETEEDREAMYRMYIKNFAEPLYQKQTQDGDPAETFTNKTELIAERFANFHKNVKEGGRIPYLKKEWIGVVFAENTMVRLVSNHASFDVIQYREKPSRSGMSMIHIFGIPNDKMWTPFNAVALDKGNLDVIKAGGVITDVGIIDEMIQLFKASWEDPNVRQSILVHQLEAIEARTKEQIKASEETKLMEDYEKELDIKEARLQARIAKEHCEVLAADIDKIDVDQFQYGLHLDPDQSVHSLHLHIILAAKKYRQYSTTAHDNKTMDAGEV</sequence>
<protein>
    <submittedName>
        <fullName evidence="2">Uncharacterized protein</fullName>
    </submittedName>
</protein>
<gene>
    <name evidence="2" type="ORF">BCR38DRAFT_485052</name>
</gene>
<dbReference type="OrthoDB" id="1915375at2759"/>
<dbReference type="AlphaFoldDB" id="A0A1Y2DXR0"/>
<comment type="caution">
    <text evidence="2">The sequence shown here is derived from an EMBL/GenBank/DDBJ whole genome shotgun (WGS) entry which is preliminary data.</text>
</comment>
<accession>A0A1Y2DXR0</accession>
<evidence type="ECO:0000256" key="1">
    <source>
        <dbReference type="SAM" id="Coils"/>
    </source>
</evidence>